<reference evidence="4" key="1">
    <citation type="journal article" date="2014" name="Int. J. Syst. Evol. Microbiol.">
        <title>Complete genome sequence of Corynebacterium casei LMG S-19264T (=DSM 44701T), isolated from a smear-ripened cheese.</title>
        <authorList>
            <consortium name="US DOE Joint Genome Institute (JGI-PGF)"/>
            <person name="Walter F."/>
            <person name="Albersmeier A."/>
            <person name="Kalinowski J."/>
            <person name="Ruckert C."/>
        </authorList>
    </citation>
    <scope>NUCLEOTIDE SEQUENCE</scope>
    <source>
        <strain evidence="4">CGMCC 1.15763</strain>
    </source>
</reference>
<accession>A0A917HSP6</accession>
<keyword evidence="1" id="KW-0802">TPR repeat</keyword>
<keyword evidence="3" id="KW-1133">Transmembrane helix</keyword>
<keyword evidence="3" id="KW-0812">Transmembrane</keyword>
<dbReference type="Gene3D" id="1.25.40.10">
    <property type="entry name" value="Tetratricopeptide repeat domain"/>
    <property type="match status" value="2"/>
</dbReference>
<dbReference type="InterPro" id="IPR011990">
    <property type="entry name" value="TPR-like_helical_dom_sf"/>
</dbReference>
<dbReference type="PROSITE" id="PS50005">
    <property type="entry name" value="TPR"/>
    <property type="match status" value="1"/>
</dbReference>
<dbReference type="Proteomes" id="UP000633278">
    <property type="component" value="Unassembled WGS sequence"/>
</dbReference>
<dbReference type="AlphaFoldDB" id="A0A917HSP6"/>
<proteinExistence type="predicted"/>
<evidence type="ECO:0008006" key="6">
    <source>
        <dbReference type="Google" id="ProtNLM"/>
    </source>
</evidence>
<comment type="caution">
    <text evidence="4">The sequence shown here is derived from an EMBL/GenBank/DDBJ whole genome shotgun (WGS) entry which is preliminary data.</text>
</comment>
<reference evidence="4" key="2">
    <citation type="submission" date="2020-09" db="EMBL/GenBank/DDBJ databases">
        <authorList>
            <person name="Sun Q."/>
            <person name="Zhou Y."/>
        </authorList>
    </citation>
    <scope>NUCLEOTIDE SEQUENCE</scope>
    <source>
        <strain evidence="4">CGMCC 1.15763</strain>
    </source>
</reference>
<protein>
    <recommendedName>
        <fullName evidence="6">HTH luxR-type domain-containing protein</fullName>
    </recommendedName>
</protein>
<evidence type="ECO:0000313" key="5">
    <source>
        <dbReference type="Proteomes" id="UP000633278"/>
    </source>
</evidence>
<gene>
    <name evidence="4" type="ORF">GCM10011416_01460</name>
</gene>
<dbReference type="GO" id="GO:0006355">
    <property type="term" value="P:regulation of DNA-templated transcription"/>
    <property type="evidence" value="ECO:0007669"/>
    <property type="project" value="InterPro"/>
</dbReference>
<feature type="repeat" description="TPR" evidence="1">
    <location>
        <begin position="225"/>
        <end position="258"/>
    </location>
</feature>
<keyword evidence="3" id="KW-0472">Membrane</keyword>
<dbReference type="GO" id="GO:0003677">
    <property type="term" value="F:DNA binding"/>
    <property type="evidence" value="ECO:0007669"/>
    <property type="project" value="InterPro"/>
</dbReference>
<evidence type="ECO:0000256" key="3">
    <source>
        <dbReference type="SAM" id="Phobius"/>
    </source>
</evidence>
<organism evidence="4 5">
    <name type="scientific">Polaribacter pacificus</name>
    <dbReference type="NCBI Taxonomy" id="1775173"/>
    <lineage>
        <taxon>Bacteria</taxon>
        <taxon>Pseudomonadati</taxon>
        <taxon>Bacteroidota</taxon>
        <taxon>Flavobacteriia</taxon>
        <taxon>Flavobacteriales</taxon>
        <taxon>Flavobacteriaceae</taxon>
    </lineage>
</organism>
<dbReference type="Pfam" id="PF13424">
    <property type="entry name" value="TPR_12"/>
    <property type="match status" value="1"/>
</dbReference>
<evidence type="ECO:0000256" key="2">
    <source>
        <dbReference type="SAM" id="Coils"/>
    </source>
</evidence>
<dbReference type="SMART" id="SM00028">
    <property type="entry name" value="TPR"/>
    <property type="match status" value="3"/>
</dbReference>
<dbReference type="EMBL" id="BMJW01000001">
    <property type="protein sequence ID" value="GGG88818.1"/>
    <property type="molecule type" value="Genomic_DNA"/>
</dbReference>
<feature type="transmembrane region" description="Helical" evidence="3">
    <location>
        <begin position="379"/>
        <end position="397"/>
    </location>
</feature>
<name>A0A917HSP6_9FLAO</name>
<dbReference type="InterPro" id="IPR019734">
    <property type="entry name" value="TPR_rpt"/>
</dbReference>
<evidence type="ECO:0000256" key="1">
    <source>
        <dbReference type="PROSITE-ProRule" id="PRU00339"/>
    </source>
</evidence>
<dbReference type="SUPFAM" id="SSF48452">
    <property type="entry name" value="TPR-like"/>
    <property type="match status" value="1"/>
</dbReference>
<evidence type="ECO:0000313" key="4">
    <source>
        <dbReference type="EMBL" id="GGG88818.1"/>
    </source>
</evidence>
<dbReference type="SUPFAM" id="SSF46894">
    <property type="entry name" value="C-terminal effector domain of the bipartite response regulators"/>
    <property type="match status" value="1"/>
</dbReference>
<feature type="coiled-coil region" evidence="2">
    <location>
        <begin position="406"/>
        <end position="447"/>
    </location>
</feature>
<sequence length="554" mass="64681">MASFAQYKEMLHKPYKEKVDAIDVLYRNTINKGRQDSLFINAYTHEMEQWALANNDKELALEARLLRAYASWFLVGHLRPQLTQNLIDIANLGEKDKILHIEQRAIKVIISHYWSLNNFEKAFEWVLLSIKTLDRIAPEDFPNMADHLNYIGQYYYYFKDYNNALIYYKKSSNLKRTSFNALHVLAAQNTVGLCYQKLEKFELAKTYFLKVIEDDSELQSSTWKAIASGNLGYNYYLEGNFEKAIPLFKKDIETALSNNDFGLASGSSTPLADIYIKQNKLSEAKQLIQNSRQYIKQSKQTDRLRHLYPVMSKWYAANKQLELSTLYLDSTMSAINAYNEKYSSIKLLRANQRVEAKERELQVGKLKTENQLKITQRNFIIFIIAILLIVSVFSFWFRNQFLLKKQQIKELELQNTQRALNDSKNQLKKLATKVRQDSNLISKLKKEKANNDSSEKLSKLKSKNILTQNDWKQFQDQFNKAYPNLIPSITKQHPNLSQAEIRCLCLEKLKLSNNEMSLVLGVSSNTIRVTKHRIRKKLNRESNETIDELLKNIK</sequence>
<keyword evidence="2" id="KW-0175">Coiled coil</keyword>
<dbReference type="InterPro" id="IPR016032">
    <property type="entry name" value="Sig_transdc_resp-reg_C-effctor"/>
</dbReference>
<keyword evidence="5" id="KW-1185">Reference proteome</keyword>